<feature type="compositionally biased region" description="Polar residues" evidence="1">
    <location>
        <begin position="368"/>
        <end position="380"/>
    </location>
</feature>
<protein>
    <recommendedName>
        <fullName evidence="4">AAA family ATPase</fullName>
    </recommendedName>
</protein>
<dbReference type="SUPFAM" id="SSF52540">
    <property type="entry name" value="P-loop containing nucleoside triphosphate hydrolases"/>
    <property type="match status" value="1"/>
</dbReference>
<dbReference type="Gene3D" id="3.40.50.300">
    <property type="entry name" value="P-loop containing nucleotide triphosphate hydrolases"/>
    <property type="match status" value="1"/>
</dbReference>
<accession>A0ABN3VCD2</accession>
<dbReference type="Proteomes" id="UP001500979">
    <property type="component" value="Unassembled WGS sequence"/>
</dbReference>
<name>A0ABN3VCD2_9PSEU</name>
<reference evidence="2 3" key="1">
    <citation type="journal article" date="2019" name="Int. J. Syst. Evol. Microbiol.">
        <title>The Global Catalogue of Microorganisms (GCM) 10K type strain sequencing project: providing services to taxonomists for standard genome sequencing and annotation.</title>
        <authorList>
            <consortium name="The Broad Institute Genomics Platform"/>
            <consortium name="The Broad Institute Genome Sequencing Center for Infectious Disease"/>
            <person name="Wu L."/>
            <person name="Ma J."/>
        </authorList>
    </citation>
    <scope>NUCLEOTIDE SEQUENCE [LARGE SCALE GENOMIC DNA]</scope>
    <source>
        <strain evidence="2 3">JCM 9383</strain>
    </source>
</reference>
<evidence type="ECO:0008006" key="4">
    <source>
        <dbReference type="Google" id="ProtNLM"/>
    </source>
</evidence>
<dbReference type="Pfam" id="PF13481">
    <property type="entry name" value="AAA_25"/>
    <property type="match status" value="1"/>
</dbReference>
<organism evidence="2 3">
    <name type="scientific">Saccharopolyspora taberi</name>
    <dbReference type="NCBI Taxonomy" id="60895"/>
    <lineage>
        <taxon>Bacteria</taxon>
        <taxon>Bacillati</taxon>
        <taxon>Actinomycetota</taxon>
        <taxon>Actinomycetes</taxon>
        <taxon>Pseudonocardiales</taxon>
        <taxon>Pseudonocardiaceae</taxon>
        <taxon>Saccharopolyspora</taxon>
    </lineage>
</organism>
<dbReference type="EMBL" id="BAAAUX010000013">
    <property type="protein sequence ID" value="GAA2791470.1"/>
    <property type="molecule type" value="Genomic_DNA"/>
</dbReference>
<evidence type="ECO:0000256" key="1">
    <source>
        <dbReference type="SAM" id="MobiDB-lite"/>
    </source>
</evidence>
<sequence length="380" mass="41009">MLTHQHIGSVDIDQYDEAGMDQAGGTRRRVRSRAVSAIPLKRRQYLWDQRLPLGEITLWAGHAGIGKSQGAVWLAARVTRGELPGELHDTPSPVLYLGTEDAWSYTLAPRFVAAGADLDLVRKLYAETDEGHETTVSLVVDLDELREEIAETGARLVVLDALLSTMTSSELTKQGVVRRGLEPLARLAQELNIAVVGVVHFRKAGDANPLHMISGSAEFGQVVRSAIGFAADREAEDGSCVLSLIKTNIAPSGLPSIRYRVEPAVVDTPEGPTDVGRFVILGETDQNVGDLLNQDTGSVEERSERNEAAEWLVSYLADNGGSAKAADVFKAAKADGIAEATLKRARKRAGVTSERQGFGQGSMWFLNPSGSRLAQSDQRT</sequence>
<proteinExistence type="predicted"/>
<evidence type="ECO:0000313" key="3">
    <source>
        <dbReference type="Proteomes" id="UP001500979"/>
    </source>
</evidence>
<evidence type="ECO:0000313" key="2">
    <source>
        <dbReference type="EMBL" id="GAA2791470.1"/>
    </source>
</evidence>
<comment type="caution">
    <text evidence="2">The sequence shown here is derived from an EMBL/GenBank/DDBJ whole genome shotgun (WGS) entry which is preliminary data.</text>
</comment>
<keyword evidence="3" id="KW-1185">Reference proteome</keyword>
<gene>
    <name evidence="2" type="ORF">GCM10010470_27870</name>
</gene>
<dbReference type="RefSeq" id="WP_344680107.1">
    <property type="nucleotide sequence ID" value="NZ_BAAAUX010000013.1"/>
</dbReference>
<dbReference type="InterPro" id="IPR027417">
    <property type="entry name" value="P-loop_NTPase"/>
</dbReference>
<feature type="region of interest" description="Disordered" evidence="1">
    <location>
        <begin position="359"/>
        <end position="380"/>
    </location>
</feature>